<evidence type="ECO:0000313" key="2">
    <source>
        <dbReference type="Proteomes" id="UP001056855"/>
    </source>
</evidence>
<dbReference type="RefSeq" id="WP_254157066.1">
    <property type="nucleotide sequence ID" value="NZ_CP100355.1"/>
</dbReference>
<evidence type="ECO:0000313" key="1">
    <source>
        <dbReference type="EMBL" id="UTF52963.1"/>
    </source>
</evidence>
<keyword evidence="2" id="KW-1185">Reference proteome</keyword>
<dbReference type="GeneID" id="73291267"/>
<gene>
    <name evidence="1" type="ORF">NGM29_14435</name>
</gene>
<accession>A0A9E7SW86</accession>
<sequence>MVSDHTPSSEALSRRKILASGAVIGATGLAGCSGDASSESPDCTTTALEHGDGDVLQQASAMISDESVALLVSLQESGDTLPIESILLKNSEGDLLNEIPTTDAREYRITIGSPPHHGRLALLAENDQSDEIDSMEIEYHCTD</sequence>
<organism evidence="1 2">
    <name type="scientific">Natronosalvus rutilus</name>
    <dbReference type="NCBI Taxonomy" id="2953753"/>
    <lineage>
        <taxon>Archaea</taxon>
        <taxon>Methanobacteriati</taxon>
        <taxon>Methanobacteriota</taxon>
        <taxon>Stenosarchaea group</taxon>
        <taxon>Halobacteria</taxon>
        <taxon>Halobacteriales</taxon>
        <taxon>Natrialbaceae</taxon>
        <taxon>Natronosalvus</taxon>
    </lineage>
</organism>
<dbReference type="AlphaFoldDB" id="A0A9E7SW86"/>
<dbReference type="EMBL" id="CP100355">
    <property type="protein sequence ID" value="UTF52963.1"/>
    <property type="molecule type" value="Genomic_DNA"/>
</dbReference>
<reference evidence="1" key="1">
    <citation type="submission" date="2022-06" db="EMBL/GenBank/DDBJ databases">
        <title>Diverse halophilic archaea isolated from saline environments.</title>
        <authorList>
            <person name="Cui H.-L."/>
        </authorList>
    </citation>
    <scope>NUCLEOTIDE SEQUENCE</scope>
    <source>
        <strain evidence="1">WLHS1</strain>
    </source>
</reference>
<dbReference type="Proteomes" id="UP001056855">
    <property type="component" value="Chromosome"/>
</dbReference>
<proteinExistence type="predicted"/>
<protein>
    <submittedName>
        <fullName evidence="1">Uncharacterized protein</fullName>
    </submittedName>
</protein>
<name>A0A9E7SW86_9EURY</name>
<dbReference type="KEGG" id="sawl:NGM29_14435"/>